<evidence type="ECO:0000313" key="3">
    <source>
        <dbReference type="Proteomes" id="UP001273768"/>
    </source>
</evidence>
<sequence length="414" mass="43498">MIRPTRTSGGIAALALALTVTALLLANPAAALAAGSLALFLLWRGWQFERDLRAAVTSLNVTREVDRTILRQGTATAVRVKADIAVPPGMEVRVRDLPPAVAAGDAPLSSPGETVTYTVRLMAPGETAFAGVVLEASDAFFSRDIVCRRFDGPHIQVFPAGTAERGRGRGTGSGDAEVDRRAALTGQGTRGFRPYQTGDDLSQIDWKLTARRDAYYVREPAGLEGGSPLIAVDLPARTGDPETFARFSMTVCGAVEGAINARDGCSLLVVAGGEVVRFLPRTLDIREAIAALGGLAPLEPRAPLYRAPGPAVLAARARMNGRGAVPEESVFREKLGALLTRFAAESPTPFAAAVRAALGRAEAEEVRLFSLLPAGDKSHLIQLAREAKVRGMWVVLKAPAGAGAIPGVDAVEVL</sequence>
<dbReference type="EMBL" id="JABFFQ010000005">
    <property type="protein sequence ID" value="MDV4343126.1"/>
    <property type="molecule type" value="Genomic_DNA"/>
</dbReference>
<gene>
    <name evidence="2" type="ORF">HL657_08095</name>
</gene>
<name>A0ABU3Z2V4_9EURY</name>
<dbReference type="InterPro" id="IPR002881">
    <property type="entry name" value="DUF58"/>
</dbReference>
<dbReference type="Pfam" id="PF01882">
    <property type="entry name" value="DUF58"/>
    <property type="match status" value="1"/>
</dbReference>
<dbReference type="RefSeq" id="WP_317296311.1">
    <property type="nucleotide sequence ID" value="NZ_JABFFQ010000005.1"/>
</dbReference>
<feature type="domain" description="DUF58" evidence="1">
    <location>
        <begin position="192"/>
        <end position="238"/>
    </location>
</feature>
<protein>
    <submittedName>
        <fullName evidence="2">DUF58 domain-containing protein</fullName>
    </submittedName>
</protein>
<keyword evidence="3" id="KW-1185">Reference proteome</keyword>
<evidence type="ECO:0000313" key="2">
    <source>
        <dbReference type="EMBL" id="MDV4343126.1"/>
    </source>
</evidence>
<organism evidence="2 3">
    <name type="scientific">Methanoculleus nereidis</name>
    <dbReference type="NCBI Taxonomy" id="2735141"/>
    <lineage>
        <taxon>Archaea</taxon>
        <taxon>Methanobacteriati</taxon>
        <taxon>Methanobacteriota</taxon>
        <taxon>Stenosarchaea group</taxon>
        <taxon>Methanomicrobia</taxon>
        <taxon>Methanomicrobiales</taxon>
        <taxon>Methanomicrobiaceae</taxon>
        <taxon>Methanoculleus</taxon>
    </lineage>
</organism>
<comment type="caution">
    <text evidence="2">The sequence shown here is derived from an EMBL/GenBank/DDBJ whole genome shotgun (WGS) entry which is preliminary data.</text>
</comment>
<accession>A0ABU3Z2V4</accession>
<proteinExistence type="predicted"/>
<dbReference type="Proteomes" id="UP001273768">
    <property type="component" value="Unassembled WGS sequence"/>
</dbReference>
<reference evidence="2 3" key="1">
    <citation type="submission" date="2020-05" db="EMBL/GenBank/DDBJ databases">
        <title>Isolation and characterization of methanoarchaea from a cold seep at offshore SW Taiwan.</title>
        <authorList>
            <person name="Chen Y.-W."/>
            <person name="Chen S.-C."/>
            <person name="Lai M.-C."/>
        </authorList>
    </citation>
    <scope>NUCLEOTIDE SEQUENCE [LARGE SCALE GENOMIC DNA]</scope>
    <source>
        <strain evidence="2 3">YWC-01</strain>
    </source>
</reference>
<evidence type="ECO:0000259" key="1">
    <source>
        <dbReference type="Pfam" id="PF01882"/>
    </source>
</evidence>